<name>A0A564ZBN2_HYMDI</name>
<dbReference type="Proteomes" id="UP000321570">
    <property type="component" value="Unassembled WGS sequence"/>
</dbReference>
<evidence type="ECO:0008006" key="3">
    <source>
        <dbReference type="Google" id="ProtNLM"/>
    </source>
</evidence>
<dbReference type="PANTHER" id="PTHR47931:SF2">
    <property type="entry name" value="OS01G0228400 PROTEIN"/>
    <property type="match status" value="1"/>
</dbReference>
<dbReference type="Gene3D" id="1.25.40.10">
    <property type="entry name" value="Tetratricopeptide repeat domain"/>
    <property type="match status" value="1"/>
</dbReference>
<sequence length="1659" mass="185516">MIFLRQIFTAAALIRISRSKLFHFPTNRHCLFDHRGPLKALQCGFSSTLINNERRASLENPGPKNAFDYVYMAERNRFNIRLMNRDQQKMYFNDLWEKITSDRAVRIQTVSRFLNLKSEFGFETSYEGVMADLQELGLKPDAMFFSVFIKNSCEKGDMEKTSHYLKAMHQEGAVPNDYIFSKILHGYVKCGLPDEVAVTQDVMSKLNYWPSMMATEDLLLAYADLGDGNSVTEIIQETLNKSESLVTGPVFSPRFLADLYVRLSLAPQSESNEQAFTKILDLLKRRPPYFDDFRLGNALIRLLQESKFESAFQLLRNTRPQNFSTYFLTKIPEVLADQDPKVLNDFWIASGSINRLPELVRNMTIENTFRTVRANPPLRTELYNSVANIAVLKTVRFKNIESAVELGRILGVHRSHLLYLSVIPRLLTLGLKPEEILAKFEPPLRSSAALGIVLSDLCAFKSFQNPPQSHHSLENASKFIEEYQRQGLLPFNGYLSVNNNLIYLLVRGCNFYVKENGKELNASKVEAWMDSLFSCFLPERHPLLAGALFRFFGRNQQDLPAKSATNQVNSDIDVATKLSLAKAFLEYFDKKKIPVSYLDLVRKSLIYLGLPNESLNRLIPAGNASKRGILVSKIQAGEIDEVIEELRQMQKSISQETSVLGPIHQFTTDILGEAFAISTPVAGAEGKEVISAPQHFTSQQMENLFWALNSVSGIKSPSFSATKIGELYLNARDLEGLVAFMNRMADECPQHLSITLSRWFITKIVELDAAKAIQIMEEVLQKPNVSIPTMALGAYNLELGQAGLAKRDSKAPPYQLGVKLLTSRLEPLNHLRKVRTIHSAIEELCQNNQIFAAYALRDWACQIGLTLLPQTTETLLASNVFMDAVPRIPIDLLAPERMIIRGGISLARLIPRIRGTIFMVNSTETVDEATMLAAANDVTKALVEHPFVVDSSVIAQTMRPSVFKQIQFAFWSAVSQALDSAGSRIAVDENLARIANGLITEGYEAAVLSWISCLLRTDKIAALCCGGLMSNRSSEKFVQLLIQRPELQFAVATSPALTHITPEQRQSVIKNFEAIKRGDLPTLAQALINKEFDQAKIIIDKLGNDAIPVLAGFVNCRFNFIPLVAEALKDKPLDDKIAFINQAFDVAQTYKAPLRLIFGLLEMAGKANMLEKEKTEAACLKDRVSIPNQVFLRAYLKNRTPNRILTTGFATGLDYLQSTFPGPSHASLRESIIQATRLNKNQVLYDTLATIQKSDPSKLQDAAKSVVYSQFLTGGHRNAILLLFSAANHRNDELLEACVKPAMPFLFKALGTAFKGLVDIYRQIDVDPVIYEAIGFHRLRELTLPIGQSRETPKIESLSLKFDRTTTSDISDPVRLAKESVKHLADTLASNKLTAENAKVLVDVVRKLWGPGRIDLLLCHLVEVKASESVDQVIESLTPELRDRRIPFKTLCSLLKLNSSGEVTSNEQFASLIEDLRTFPSQSLTLCMNGPHVSTLFKSWPESCVNEALDVIENTLDRFQPLLRLQLAASLIHRGLSDRASSIIEKDGPLPFNYLAGSLNHPLDKSSYHNSFQYLKATDPEHLAAFVDASLRNAAMSARSSASSEVVIKLLKAAMEESPADLKSYCQSSTLRILSEATKNCEEIQRALFKMSDPKDEQK</sequence>
<evidence type="ECO:0000313" key="1">
    <source>
        <dbReference type="EMBL" id="VUZ56772.1"/>
    </source>
</evidence>
<evidence type="ECO:0000313" key="2">
    <source>
        <dbReference type="Proteomes" id="UP000321570"/>
    </source>
</evidence>
<keyword evidence="2" id="KW-1185">Reference proteome</keyword>
<dbReference type="InterPro" id="IPR011990">
    <property type="entry name" value="TPR-like_helical_dom_sf"/>
</dbReference>
<organism evidence="1 2">
    <name type="scientific">Hymenolepis diminuta</name>
    <name type="common">Rat tapeworm</name>
    <dbReference type="NCBI Taxonomy" id="6216"/>
    <lineage>
        <taxon>Eukaryota</taxon>
        <taxon>Metazoa</taxon>
        <taxon>Spiralia</taxon>
        <taxon>Lophotrochozoa</taxon>
        <taxon>Platyhelminthes</taxon>
        <taxon>Cestoda</taxon>
        <taxon>Eucestoda</taxon>
        <taxon>Cyclophyllidea</taxon>
        <taxon>Hymenolepididae</taxon>
        <taxon>Hymenolepis</taxon>
    </lineage>
</organism>
<accession>A0A564ZBN2</accession>
<dbReference type="EMBL" id="CABIJS010000708">
    <property type="protein sequence ID" value="VUZ56772.1"/>
    <property type="molecule type" value="Genomic_DNA"/>
</dbReference>
<reference evidence="1 2" key="1">
    <citation type="submission" date="2019-07" db="EMBL/GenBank/DDBJ databases">
        <authorList>
            <person name="Jastrzebski P J."/>
            <person name="Paukszto L."/>
            <person name="Jastrzebski P J."/>
        </authorList>
    </citation>
    <scope>NUCLEOTIDE SEQUENCE [LARGE SCALE GENOMIC DNA]</scope>
    <source>
        <strain evidence="1 2">WMS-il1</strain>
    </source>
</reference>
<gene>
    <name evidence="1" type="ORF">WMSIL1_LOCUS14445</name>
</gene>
<proteinExistence type="predicted"/>
<dbReference type="PANTHER" id="PTHR47931">
    <property type="entry name" value="OS01G0228400 PROTEIN"/>
    <property type="match status" value="1"/>
</dbReference>
<protein>
    <recommendedName>
        <fullName evidence="3">Leucine-rich PPR motif-containing protein, mitochondrial</fullName>
    </recommendedName>
</protein>